<comment type="caution">
    <text evidence="2">The sequence shown here is derived from an EMBL/GenBank/DDBJ whole genome shotgun (WGS) entry which is preliminary data.</text>
</comment>
<evidence type="ECO:0000313" key="3">
    <source>
        <dbReference type="Proteomes" id="UP000789706"/>
    </source>
</evidence>
<dbReference type="OrthoDB" id="2371287at2759"/>
<feature type="region of interest" description="Disordered" evidence="1">
    <location>
        <begin position="1"/>
        <end position="72"/>
    </location>
</feature>
<reference evidence="2" key="1">
    <citation type="submission" date="2021-06" db="EMBL/GenBank/DDBJ databases">
        <authorList>
            <person name="Kallberg Y."/>
            <person name="Tangrot J."/>
            <person name="Rosling A."/>
        </authorList>
    </citation>
    <scope>NUCLEOTIDE SEQUENCE</scope>
    <source>
        <strain evidence="2">AZ414A</strain>
    </source>
</reference>
<protein>
    <submittedName>
        <fullName evidence="2">11469_t:CDS:1</fullName>
    </submittedName>
</protein>
<proteinExistence type="predicted"/>
<evidence type="ECO:0000313" key="2">
    <source>
        <dbReference type="EMBL" id="CAG8564400.1"/>
    </source>
</evidence>
<accession>A0A9N9BFY6</accession>
<gene>
    <name evidence="2" type="ORF">DEBURN_LOCUS7752</name>
</gene>
<evidence type="ECO:0000256" key="1">
    <source>
        <dbReference type="SAM" id="MobiDB-lite"/>
    </source>
</evidence>
<keyword evidence="3" id="KW-1185">Reference proteome</keyword>
<feature type="compositionally biased region" description="Basic and acidic residues" evidence="1">
    <location>
        <begin position="46"/>
        <end position="57"/>
    </location>
</feature>
<name>A0A9N9BFY6_9GLOM</name>
<dbReference type="EMBL" id="CAJVPK010000996">
    <property type="protein sequence ID" value="CAG8564400.1"/>
    <property type="molecule type" value="Genomic_DNA"/>
</dbReference>
<dbReference type="AlphaFoldDB" id="A0A9N9BFY6"/>
<organism evidence="2 3">
    <name type="scientific">Diversispora eburnea</name>
    <dbReference type="NCBI Taxonomy" id="1213867"/>
    <lineage>
        <taxon>Eukaryota</taxon>
        <taxon>Fungi</taxon>
        <taxon>Fungi incertae sedis</taxon>
        <taxon>Mucoromycota</taxon>
        <taxon>Glomeromycotina</taxon>
        <taxon>Glomeromycetes</taxon>
        <taxon>Diversisporales</taxon>
        <taxon>Diversisporaceae</taxon>
        <taxon>Diversispora</taxon>
    </lineage>
</organism>
<sequence>MSHTTTSDTENQEALKPSSSSQDPVIPSHKDDNLDTTISVYSAKPSSEDSIKTHDSTTSDEEESLILGEQSSSTKSKSRDWYSVSETDISLIPYEYQLSHRHYYTVNSRYDYIITSLSGTPMLYINSTSKEIEEIVSTNSTFELALEVSKSWKLFTPAYYEVQEDRYLSDGSSYKVVTVSASYTSWIYFAWGPPITIKFKVTDQLNPLDPLNLTQCEYQFTWTWIMNGYVNRKCPNEDDLTEISYVSGSSLFGFYFWNPDETIIYGYSTIPNLDPLGLYESAPFPPIIPALYTAYYEYLINLNS</sequence>
<dbReference type="Proteomes" id="UP000789706">
    <property type="component" value="Unassembled WGS sequence"/>
</dbReference>